<dbReference type="Proteomes" id="UP000005384">
    <property type="component" value="Unassembled WGS sequence"/>
</dbReference>
<evidence type="ECO:0000259" key="1">
    <source>
        <dbReference type="PROSITE" id="PS50995"/>
    </source>
</evidence>
<evidence type="ECO:0000313" key="2">
    <source>
        <dbReference type="EMBL" id="EHI59332.1"/>
    </source>
</evidence>
<dbReference type="InterPro" id="IPR039422">
    <property type="entry name" value="MarR/SlyA-like"/>
</dbReference>
<gene>
    <name evidence="2" type="ORF">HMPREF9473_02639</name>
</gene>
<dbReference type="Gene3D" id="1.10.10.10">
    <property type="entry name" value="Winged helix-like DNA-binding domain superfamily/Winged helix DNA-binding domain"/>
    <property type="match status" value="1"/>
</dbReference>
<reference evidence="2 3" key="1">
    <citation type="submission" date="2011-08" db="EMBL/GenBank/DDBJ databases">
        <title>The Genome Sequence of Clostridium hathewayi WAL-18680.</title>
        <authorList>
            <consortium name="The Broad Institute Genome Sequencing Platform"/>
            <person name="Earl A."/>
            <person name="Ward D."/>
            <person name="Feldgarden M."/>
            <person name="Gevers D."/>
            <person name="Finegold S.M."/>
            <person name="Summanen P.H."/>
            <person name="Molitoris D.R."/>
            <person name="Song M."/>
            <person name="Daigneault M."/>
            <person name="Allen-Vercoe E."/>
            <person name="Young S.K."/>
            <person name="Zeng Q."/>
            <person name="Gargeya S."/>
            <person name="Fitzgerald M."/>
            <person name="Haas B."/>
            <person name="Abouelleil A."/>
            <person name="Alvarado L."/>
            <person name="Arachchi H.M."/>
            <person name="Berlin A."/>
            <person name="Brown A."/>
            <person name="Chapman S.B."/>
            <person name="Chen Z."/>
            <person name="Dunbar C."/>
            <person name="Freedman E."/>
            <person name="Gearin G."/>
            <person name="Gellesch M."/>
            <person name="Goldberg J."/>
            <person name="Griggs A."/>
            <person name="Gujja S."/>
            <person name="Heiman D."/>
            <person name="Howarth C."/>
            <person name="Larson L."/>
            <person name="Lui A."/>
            <person name="MacDonald P.J.P."/>
            <person name="Montmayeur A."/>
            <person name="Murphy C."/>
            <person name="Neiman D."/>
            <person name="Pearson M."/>
            <person name="Priest M."/>
            <person name="Roberts A."/>
            <person name="Saif S."/>
            <person name="Shea T."/>
            <person name="Shenoy N."/>
            <person name="Sisk P."/>
            <person name="Stolte C."/>
            <person name="Sykes S."/>
            <person name="Wortman J."/>
            <person name="Nusbaum C."/>
            <person name="Birren B."/>
        </authorList>
    </citation>
    <scope>NUCLEOTIDE SEQUENCE [LARGE SCALE GENOMIC DNA]</scope>
    <source>
        <strain evidence="2 3">WAL-18680</strain>
    </source>
</reference>
<accession>G5IGL1</accession>
<dbReference type="PANTHER" id="PTHR33164:SF89">
    <property type="entry name" value="MARR FAMILY REGULATORY PROTEIN"/>
    <property type="match status" value="1"/>
</dbReference>
<dbReference type="PANTHER" id="PTHR33164">
    <property type="entry name" value="TRANSCRIPTIONAL REGULATOR, MARR FAMILY"/>
    <property type="match status" value="1"/>
</dbReference>
<comment type="caution">
    <text evidence="2">The sequence shown here is derived from an EMBL/GenBank/DDBJ whole genome shotgun (WGS) entry which is preliminary data.</text>
</comment>
<dbReference type="Pfam" id="PF12802">
    <property type="entry name" value="MarR_2"/>
    <property type="match status" value="1"/>
</dbReference>
<name>G5IGL1_9FIRM</name>
<keyword evidence="3" id="KW-1185">Reference proteome</keyword>
<dbReference type="GO" id="GO:0006950">
    <property type="term" value="P:response to stress"/>
    <property type="evidence" value="ECO:0007669"/>
    <property type="project" value="TreeGrafter"/>
</dbReference>
<dbReference type="PATRIC" id="fig|742737.3.peg.2648"/>
<proteinExistence type="predicted"/>
<sequence length="157" mass="18427">MRKNERYQYLVKLIRKVTRISGTVYKYQSTPRTYGTEELLYMREAHFIDVLGGGELDMGQIAEKLEVTGGAASQIASRLEKKGYIIRKKDASDSRHITCVMTEKAQKALAFHREKDRDAYERFEEFMAEFTEEELKVCDRFLDNINRFYQMAADEKE</sequence>
<dbReference type="EMBL" id="ADLN01000060">
    <property type="protein sequence ID" value="EHI59332.1"/>
    <property type="molecule type" value="Genomic_DNA"/>
</dbReference>
<protein>
    <recommendedName>
        <fullName evidence="1">HTH marR-type domain-containing protein</fullName>
    </recommendedName>
</protein>
<dbReference type="SUPFAM" id="SSF46785">
    <property type="entry name" value="Winged helix' DNA-binding domain"/>
    <property type="match status" value="1"/>
</dbReference>
<evidence type="ECO:0000313" key="3">
    <source>
        <dbReference type="Proteomes" id="UP000005384"/>
    </source>
</evidence>
<dbReference type="PROSITE" id="PS50995">
    <property type="entry name" value="HTH_MARR_2"/>
    <property type="match status" value="1"/>
</dbReference>
<dbReference type="InterPro" id="IPR036390">
    <property type="entry name" value="WH_DNA-bd_sf"/>
</dbReference>
<dbReference type="HOGENOM" id="CLU_083287_11_0_9"/>
<dbReference type="AlphaFoldDB" id="G5IGL1"/>
<dbReference type="InterPro" id="IPR036388">
    <property type="entry name" value="WH-like_DNA-bd_sf"/>
</dbReference>
<dbReference type="InterPro" id="IPR000835">
    <property type="entry name" value="HTH_MarR-typ"/>
</dbReference>
<organism evidence="2 3">
    <name type="scientific">Hungatella hathewayi WAL-18680</name>
    <dbReference type="NCBI Taxonomy" id="742737"/>
    <lineage>
        <taxon>Bacteria</taxon>
        <taxon>Bacillati</taxon>
        <taxon>Bacillota</taxon>
        <taxon>Clostridia</taxon>
        <taxon>Lachnospirales</taxon>
        <taxon>Lachnospiraceae</taxon>
        <taxon>Hungatella</taxon>
    </lineage>
</organism>
<dbReference type="SMART" id="SM00347">
    <property type="entry name" value="HTH_MARR"/>
    <property type="match status" value="1"/>
</dbReference>
<dbReference type="RefSeq" id="WP_006780618.1">
    <property type="nucleotide sequence ID" value="NZ_CP040506.1"/>
</dbReference>
<dbReference type="GO" id="GO:0003700">
    <property type="term" value="F:DNA-binding transcription factor activity"/>
    <property type="evidence" value="ECO:0007669"/>
    <property type="project" value="InterPro"/>
</dbReference>
<feature type="domain" description="HTH marR-type" evidence="1">
    <location>
        <begin position="7"/>
        <end position="147"/>
    </location>
</feature>